<accession>W7C564</accession>
<name>W7C564_9LIST</name>
<proteinExistence type="predicted"/>
<dbReference type="AlphaFoldDB" id="W7C564"/>
<dbReference type="Proteomes" id="UP000019254">
    <property type="component" value="Unassembled WGS sequence"/>
</dbReference>
<dbReference type="EMBL" id="AODE01000005">
    <property type="protein sequence ID" value="EUJ32330.1"/>
    <property type="molecule type" value="Genomic_DNA"/>
</dbReference>
<dbReference type="PATRIC" id="fig|1265820.5.peg.407"/>
<dbReference type="SUPFAM" id="SSF51735">
    <property type="entry name" value="NAD(P)-binding Rossmann-fold domains"/>
    <property type="match status" value="1"/>
</dbReference>
<evidence type="ECO:0000313" key="1">
    <source>
        <dbReference type="EMBL" id="EUJ32330.1"/>
    </source>
</evidence>
<dbReference type="Gene3D" id="3.40.50.720">
    <property type="entry name" value="NAD(P)-binding Rossmann-like Domain"/>
    <property type="match status" value="1"/>
</dbReference>
<dbReference type="InterPro" id="IPR036291">
    <property type="entry name" value="NAD(P)-bd_dom_sf"/>
</dbReference>
<comment type="caution">
    <text evidence="1">The sequence shown here is derived from an EMBL/GenBank/DDBJ whole genome shotgun (WGS) entry which is preliminary data.</text>
</comment>
<dbReference type="STRING" id="1265820.PCORN_02097"/>
<gene>
    <name evidence="1" type="ORF">PCORN_02097</name>
</gene>
<evidence type="ECO:0000313" key="2">
    <source>
        <dbReference type="Proteomes" id="UP000019254"/>
    </source>
</evidence>
<reference evidence="1 2" key="1">
    <citation type="journal article" date="2014" name="Int. J. Syst. Evol. Microbiol.">
        <title>Listeria floridensis sp. nov., Listeria aquatica sp. nov., Listeria cornellensis sp. nov., Listeria riparia sp. nov. and Listeria grandensis sp. nov., from agricultural and natural environments.</title>
        <authorList>
            <person name="den Bakker H.C."/>
            <person name="Warchocki S."/>
            <person name="Wright E.M."/>
            <person name="Allred A.F."/>
            <person name="Ahlstrom C."/>
            <person name="Manuel C.S."/>
            <person name="Stasiewicz M.J."/>
            <person name="Burrell A."/>
            <person name="Roof S."/>
            <person name="Strawn L."/>
            <person name="Fortes E.D."/>
            <person name="Nightingale K.K."/>
            <person name="Kephart D."/>
            <person name="Wiedmann M."/>
        </authorList>
    </citation>
    <scope>NUCLEOTIDE SEQUENCE [LARGE SCALE GENOMIC DNA]</scope>
    <source>
        <strain evidence="2">FSL F6-969</strain>
    </source>
</reference>
<dbReference type="OrthoDB" id="9778052at2"/>
<protein>
    <submittedName>
        <fullName evidence="1">NAD-dependent epimerase/dehydratase</fullName>
    </submittedName>
</protein>
<dbReference type="RefSeq" id="WP_036077046.1">
    <property type="nucleotide sequence ID" value="NZ_AODE01000005.1"/>
</dbReference>
<keyword evidence="2" id="KW-1185">Reference proteome</keyword>
<sequence length="122" mass="13327">MKSVFILGGTGLIGYAATKAFLDTEDYRVTTFSLPPVPADGVLDARAKHHFGDINDMSDAEIVKFFKRAGYFYFCRWGKLTLYSEKAGESVFLSGQCGTCATLGATRTAGWGISIYSLYIVL</sequence>
<organism evidence="1 2">
    <name type="scientific">Listeria cornellensis FSL F6-0969</name>
    <dbReference type="NCBI Taxonomy" id="1265820"/>
    <lineage>
        <taxon>Bacteria</taxon>
        <taxon>Bacillati</taxon>
        <taxon>Bacillota</taxon>
        <taxon>Bacilli</taxon>
        <taxon>Bacillales</taxon>
        <taxon>Listeriaceae</taxon>
        <taxon>Listeria</taxon>
    </lineage>
</organism>